<dbReference type="InterPro" id="IPR045727">
    <property type="entry name" value="DUF6081"/>
</dbReference>
<accession>A0ABT6HLL0</accession>
<feature type="chain" id="PRO_5046272176" evidence="1">
    <location>
        <begin position="30"/>
        <end position="355"/>
    </location>
</feature>
<dbReference type="Proteomes" id="UP001223144">
    <property type="component" value="Unassembled WGS sequence"/>
</dbReference>
<dbReference type="RefSeq" id="WP_279927948.1">
    <property type="nucleotide sequence ID" value="NZ_JARWBG010000012.1"/>
</dbReference>
<name>A0ABT6HLL0_9ACTN</name>
<proteinExistence type="predicted"/>
<dbReference type="InterPro" id="IPR006311">
    <property type="entry name" value="TAT_signal"/>
</dbReference>
<dbReference type="Pfam" id="PF19559">
    <property type="entry name" value="DUF6081"/>
    <property type="match status" value="1"/>
</dbReference>
<evidence type="ECO:0000313" key="2">
    <source>
        <dbReference type="EMBL" id="MDH2389621.1"/>
    </source>
</evidence>
<comment type="caution">
    <text evidence="2">The sequence shown here is derived from an EMBL/GenBank/DDBJ whole genome shotgun (WGS) entry which is preliminary data.</text>
</comment>
<organism evidence="2 3">
    <name type="scientific">Streptomyces chengmaiensis</name>
    <dbReference type="NCBI Taxonomy" id="3040919"/>
    <lineage>
        <taxon>Bacteria</taxon>
        <taxon>Bacillati</taxon>
        <taxon>Actinomycetota</taxon>
        <taxon>Actinomycetes</taxon>
        <taxon>Kitasatosporales</taxon>
        <taxon>Streptomycetaceae</taxon>
        <taxon>Streptomyces</taxon>
    </lineage>
</organism>
<dbReference type="EMBL" id="JARWBG010000012">
    <property type="protein sequence ID" value="MDH2389621.1"/>
    <property type="molecule type" value="Genomic_DNA"/>
</dbReference>
<dbReference type="PROSITE" id="PS51318">
    <property type="entry name" value="TAT"/>
    <property type="match status" value="1"/>
</dbReference>
<keyword evidence="1" id="KW-0732">Signal</keyword>
<gene>
    <name evidence="2" type="ORF">QCN29_12610</name>
</gene>
<feature type="signal peptide" evidence="1">
    <location>
        <begin position="1"/>
        <end position="29"/>
    </location>
</feature>
<evidence type="ECO:0000313" key="3">
    <source>
        <dbReference type="Proteomes" id="UP001223144"/>
    </source>
</evidence>
<keyword evidence="3" id="KW-1185">Reference proteome</keyword>
<reference evidence="2 3" key="1">
    <citation type="submission" date="2023-04" db="EMBL/GenBank/DDBJ databases">
        <title>Streptomyces chengmaiensis sp. nov. isolated from the stem of mangrove plant in Hainan.</title>
        <authorList>
            <person name="Huang X."/>
            <person name="Zhou S."/>
            <person name="Chu X."/>
            <person name="Xie Y."/>
            <person name="Lin Y."/>
        </authorList>
    </citation>
    <scope>NUCLEOTIDE SEQUENCE [LARGE SCALE GENOMIC DNA]</scope>
    <source>
        <strain evidence="2 3">HNM0663</strain>
    </source>
</reference>
<protein>
    <submittedName>
        <fullName evidence="2">DUF6081 family protein</fullName>
    </submittedName>
</protein>
<evidence type="ECO:0000256" key="1">
    <source>
        <dbReference type="SAM" id="SignalP"/>
    </source>
</evidence>
<sequence>MHRRTLLRGAAALGAAAAAATIPAAASHAAGSPAYDLVWDDFRSGFTTGGPDAKWTLTPTGSLPGGDGVPTTSAAGLRVVPTGVNPRTGAPAFVSTTAQEGDGGAGAYDHLKWYAVADHTSSAGFQGFDAVPGQVLTCSTTLSVRTHGTEQHPFGFLARNPDTDLRLAAGGLSLIDFETGMVFDFFVTNGRIHAFYERLHSPGATYAAFSYALPVADRRPWHTHDLAISYNRSAGTVAWTVDGREVLRVDRIGRLPADRTHLILDHGGTPETVAPRQLACALGTFTLLDAEEPGSRAPGGGLVRLSDHDAFYFDPDRGAPHRQWFADDHSRPENRLWGQGAELNVRRVGVSSLPS</sequence>